<dbReference type="InterPro" id="IPR036322">
    <property type="entry name" value="WD40_repeat_dom_sf"/>
</dbReference>
<dbReference type="PROSITE" id="PS50082">
    <property type="entry name" value="WD_REPEATS_2"/>
    <property type="match status" value="1"/>
</dbReference>
<dbReference type="OrthoDB" id="5240432at2759"/>
<accession>A0A1J7JLA2</accession>
<evidence type="ECO:0000313" key="8">
    <source>
        <dbReference type="Proteomes" id="UP000182658"/>
    </source>
</evidence>
<evidence type="ECO:0000256" key="2">
    <source>
        <dbReference type="ARBA" id="ARBA00022574"/>
    </source>
</evidence>
<evidence type="ECO:0000256" key="6">
    <source>
        <dbReference type="SAM" id="SignalP"/>
    </source>
</evidence>
<keyword evidence="6" id="KW-0732">Signal</keyword>
<reference evidence="7 8" key="1">
    <citation type="submission" date="2016-10" db="EMBL/GenBank/DDBJ databases">
        <title>Draft genome sequence of Coniochaeta ligniaria NRRL30616, a lignocellulolytic fungus for bioabatement of inhibitors in plant biomass hydrolysates.</title>
        <authorList>
            <consortium name="DOE Joint Genome Institute"/>
            <person name="Jimenez D.J."/>
            <person name="Hector R.E."/>
            <person name="Riley R."/>
            <person name="Sun H."/>
            <person name="Grigoriev I.V."/>
            <person name="Van Elsas J.D."/>
            <person name="Nichols N.N."/>
        </authorList>
    </citation>
    <scope>NUCLEOTIDE SEQUENCE [LARGE SCALE GENOMIC DNA]</scope>
    <source>
        <strain evidence="7 8">NRRL 30616</strain>
    </source>
</reference>
<dbReference type="AlphaFoldDB" id="A0A1J7JLA2"/>
<evidence type="ECO:0000313" key="7">
    <source>
        <dbReference type="EMBL" id="OIW30060.1"/>
    </source>
</evidence>
<organism evidence="7 8">
    <name type="scientific">Coniochaeta ligniaria NRRL 30616</name>
    <dbReference type="NCBI Taxonomy" id="1408157"/>
    <lineage>
        <taxon>Eukaryota</taxon>
        <taxon>Fungi</taxon>
        <taxon>Dikarya</taxon>
        <taxon>Ascomycota</taxon>
        <taxon>Pezizomycotina</taxon>
        <taxon>Sordariomycetes</taxon>
        <taxon>Sordariomycetidae</taxon>
        <taxon>Coniochaetales</taxon>
        <taxon>Coniochaetaceae</taxon>
        <taxon>Coniochaeta</taxon>
    </lineage>
</organism>
<dbReference type="InterPro" id="IPR015943">
    <property type="entry name" value="WD40/YVTN_repeat-like_dom_sf"/>
</dbReference>
<name>A0A1J7JLA2_9PEZI</name>
<keyword evidence="2 5" id="KW-0853">WD repeat</keyword>
<feature type="signal peptide" evidence="6">
    <location>
        <begin position="1"/>
        <end position="21"/>
    </location>
</feature>
<proteinExistence type="predicted"/>
<dbReference type="Gene3D" id="2.130.10.10">
    <property type="entry name" value="YVTN repeat-like/Quinoprotein amine dehydrogenase"/>
    <property type="match status" value="1"/>
</dbReference>
<sequence>MWCRMVMKLLTPLTIFGLTLREVPHLGSGAMPPTRRQLTFDTMPSHRPKKKASELSVYLHDCSVVRAEGARSHSNWVSSVAFSSDGRYLASASSDKTVKLWVPATGRCLQTFNVGRVLRMTGYNEQSPTFQGYSISPDKTWITWNGENVLWLPPEYRPACSAVSGPEAEAEPPLVWTINLGCSSGRVLLFQFLPREGFSY</sequence>
<dbReference type="SMART" id="SM00320">
    <property type="entry name" value="WD40"/>
    <property type="match status" value="1"/>
</dbReference>
<dbReference type="EMBL" id="KV875097">
    <property type="protein sequence ID" value="OIW30060.1"/>
    <property type="molecule type" value="Genomic_DNA"/>
</dbReference>
<dbReference type="Pfam" id="PF00400">
    <property type="entry name" value="WD40"/>
    <property type="match status" value="1"/>
</dbReference>
<dbReference type="SUPFAM" id="SSF50978">
    <property type="entry name" value="WD40 repeat-like"/>
    <property type="match status" value="1"/>
</dbReference>
<protein>
    <submittedName>
        <fullName evidence="7">Uncharacterized protein</fullName>
    </submittedName>
</protein>
<comment type="subcellular location">
    <subcellularLocation>
        <location evidence="1">Nucleus</location>
    </subcellularLocation>
</comment>
<dbReference type="PANTHER" id="PTHR19865">
    <property type="entry name" value="U3 SMALL NUCLEOLAR RNA INTERACTING PROTEIN 2"/>
    <property type="match status" value="1"/>
</dbReference>
<gene>
    <name evidence="7" type="ORF">CONLIGDRAFT_356496</name>
</gene>
<dbReference type="InterPro" id="IPR039241">
    <property type="entry name" value="Rrp9-like"/>
</dbReference>
<dbReference type="InParanoid" id="A0A1J7JLA2"/>
<evidence type="ECO:0000256" key="5">
    <source>
        <dbReference type="PROSITE-ProRule" id="PRU00221"/>
    </source>
</evidence>
<dbReference type="GO" id="GO:0034511">
    <property type="term" value="F:U3 snoRNA binding"/>
    <property type="evidence" value="ECO:0007669"/>
    <property type="project" value="InterPro"/>
</dbReference>
<dbReference type="Proteomes" id="UP000182658">
    <property type="component" value="Unassembled WGS sequence"/>
</dbReference>
<evidence type="ECO:0000256" key="4">
    <source>
        <dbReference type="ARBA" id="ARBA00023242"/>
    </source>
</evidence>
<dbReference type="PANTHER" id="PTHR19865:SF0">
    <property type="entry name" value="U3 SMALL NUCLEOLAR RNA-INTERACTING PROTEIN 2"/>
    <property type="match status" value="1"/>
</dbReference>
<feature type="chain" id="PRO_5012837359" evidence="6">
    <location>
        <begin position="22"/>
        <end position="200"/>
    </location>
</feature>
<dbReference type="GO" id="GO:0032040">
    <property type="term" value="C:small-subunit processome"/>
    <property type="evidence" value="ECO:0007669"/>
    <property type="project" value="TreeGrafter"/>
</dbReference>
<keyword evidence="3" id="KW-0677">Repeat</keyword>
<keyword evidence="8" id="KW-1185">Reference proteome</keyword>
<dbReference type="PROSITE" id="PS50294">
    <property type="entry name" value="WD_REPEATS_REGION"/>
    <property type="match status" value="1"/>
</dbReference>
<evidence type="ECO:0000256" key="3">
    <source>
        <dbReference type="ARBA" id="ARBA00022737"/>
    </source>
</evidence>
<dbReference type="InterPro" id="IPR001680">
    <property type="entry name" value="WD40_rpt"/>
</dbReference>
<feature type="repeat" description="WD" evidence="5">
    <location>
        <begin position="70"/>
        <end position="111"/>
    </location>
</feature>
<evidence type="ECO:0000256" key="1">
    <source>
        <dbReference type="ARBA" id="ARBA00004123"/>
    </source>
</evidence>
<keyword evidence="4" id="KW-0539">Nucleus</keyword>
<dbReference type="STRING" id="1408157.A0A1J7JLA2"/>